<dbReference type="RefSeq" id="WP_307234527.1">
    <property type="nucleotide sequence ID" value="NZ_JAUSUZ010000001.1"/>
</dbReference>
<keyword evidence="2 5" id="KW-0238">DNA-binding</keyword>
<evidence type="ECO:0000256" key="3">
    <source>
        <dbReference type="ARBA" id="ARBA00023163"/>
    </source>
</evidence>
<accession>A0AAE3VU45</accession>
<evidence type="ECO:0000256" key="1">
    <source>
        <dbReference type="ARBA" id="ARBA00023015"/>
    </source>
</evidence>
<protein>
    <submittedName>
        <fullName evidence="5">AraC-like DNA-binding protein</fullName>
    </submittedName>
</protein>
<dbReference type="Gene3D" id="1.10.10.60">
    <property type="entry name" value="Homeodomain-like"/>
    <property type="match status" value="1"/>
</dbReference>
<organism evidence="5 6">
    <name type="scientific">Catenuloplanes indicus</name>
    <dbReference type="NCBI Taxonomy" id="137267"/>
    <lineage>
        <taxon>Bacteria</taxon>
        <taxon>Bacillati</taxon>
        <taxon>Actinomycetota</taxon>
        <taxon>Actinomycetes</taxon>
        <taxon>Micromonosporales</taxon>
        <taxon>Micromonosporaceae</taxon>
        <taxon>Catenuloplanes</taxon>
    </lineage>
</organism>
<gene>
    <name evidence="5" type="ORF">J2S42_000368</name>
</gene>
<keyword evidence="3" id="KW-0804">Transcription</keyword>
<reference evidence="5 6" key="1">
    <citation type="submission" date="2023-07" db="EMBL/GenBank/DDBJ databases">
        <title>Sequencing the genomes of 1000 actinobacteria strains.</title>
        <authorList>
            <person name="Klenk H.-P."/>
        </authorList>
    </citation>
    <scope>NUCLEOTIDE SEQUENCE [LARGE SCALE GENOMIC DNA]</scope>
    <source>
        <strain evidence="5 6">DSM 44709</strain>
    </source>
</reference>
<dbReference type="PANTHER" id="PTHR46796:SF12">
    <property type="entry name" value="HTH-TYPE DNA-BINDING TRANSCRIPTIONAL ACTIVATOR EUTR"/>
    <property type="match status" value="1"/>
</dbReference>
<evidence type="ECO:0000259" key="4">
    <source>
        <dbReference type="PROSITE" id="PS01124"/>
    </source>
</evidence>
<name>A0AAE3VU45_9ACTN</name>
<dbReference type="SMART" id="SM00342">
    <property type="entry name" value="HTH_ARAC"/>
    <property type="match status" value="1"/>
</dbReference>
<dbReference type="Proteomes" id="UP001240236">
    <property type="component" value="Unassembled WGS sequence"/>
</dbReference>
<dbReference type="InterPro" id="IPR018060">
    <property type="entry name" value="HTH_AraC"/>
</dbReference>
<evidence type="ECO:0000313" key="6">
    <source>
        <dbReference type="Proteomes" id="UP001240236"/>
    </source>
</evidence>
<sequence length="112" mass="12124">MLLGAAACLLGVREVPVTVRRAVACIDAHAAAAGVSVRALQAGFRRHMDTTPLGYLRRVRLERAHRDLQAADPTTGATVTVIARGWGFTDLSRFAADYHAAFGRLPRQTLRT</sequence>
<dbReference type="GO" id="GO:0003700">
    <property type="term" value="F:DNA-binding transcription factor activity"/>
    <property type="evidence" value="ECO:0007669"/>
    <property type="project" value="InterPro"/>
</dbReference>
<dbReference type="PROSITE" id="PS01124">
    <property type="entry name" value="HTH_ARAC_FAMILY_2"/>
    <property type="match status" value="1"/>
</dbReference>
<keyword evidence="6" id="KW-1185">Reference proteome</keyword>
<dbReference type="GO" id="GO:0043565">
    <property type="term" value="F:sequence-specific DNA binding"/>
    <property type="evidence" value="ECO:0007669"/>
    <property type="project" value="InterPro"/>
</dbReference>
<comment type="caution">
    <text evidence="5">The sequence shown here is derived from an EMBL/GenBank/DDBJ whole genome shotgun (WGS) entry which is preliminary data.</text>
</comment>
<dbReference type="InterPro" id="IPR050204">
    <property type="entry name" value="AraC_XylS_family_regulators"/>
</dbReference>
<dbReference type="EMBL" id="JAUSUZ010000001">
    <property type="protein sequence ID" value="MDQ0363699.1"/>
    <property type="molecule type" value="Genomic_DNA"/>
</dbReference>
<evidence type="ECO:0000313" key="5">
    <source>
        <dbReference type="EMBL" id="MDQ0363699.1"/>
    </source>
</evidence>
<proteinExistence type="predicted"/>
<dbReference type="Pfam" id="PF12833">
    <property type="entry name" value="HTH_18"/>
    <property type="match status" value="1"/>
</dbReference>
<feature type="domain" description="HTH araC/xylS-type" evidence="4">
    <location>
        <begin position="26"/>
        <end position="112"/>
    </location>
</feature>
<dbReference type="PANTHER" id="PTHR46796">
    <property type="entry name" value="HTH-TYPE TRANSCRIPTIONAL ACTIVATOR RHAS-RELATED"/>
    <property type="match status" value="1"/>
</dbReference>
<evidence type="ECO:0000256" key="2">
    <source>
        <dbReference type="ARBA" id="ARBA00023125"/>
    </source>
</evidence>
<keyword evidence="1" id="KW-0805">Transcription regulation</keyword>
<dbReference type="AlphaFoldDB" id="A0AAE3VU45"/>